<gene>
    <name evidence="2" type="ORF">G5C60_15845</name>
</gene>
<dbReference type="EMBL" id="JAAKZY010000042">
    <property type="protein sequence ID" value="NGO09033.1"/>
    <property type="molecule type" value="Genomic_DNA"/>
</dbReference>
<name>A0A6G4V5B2_9ACTN</name>
<accession>A0A6G4V5B2</accession>
<keyword evidence="3" id="KW-1185">Reference proteome</keyword>
<organism evidence="2 3">
    <name type="scientific">Streptomyces scabichelini</name>
    <dbReference type="NCBI Taxonomy" id="2711217"/>
    <lineage>
        <taxon>Bacteria</taxon>
        <taxon>Bacillati</taxon>
        <taxon>Actinomycetota</taxon>
        <taxon>Actinomycetes</taxon>
        <taxon>Kitasatosporales</taxon>
        <taxon>Streptomycetaceae</taxon>
        <taxon>Streptomyces</taxon>
    </lineage>
</organism>
<proteinExistence type="predicted"/>
<dbReference type="Proteomes" id="UP000472335">
    <property type="component" value="Unassembled WGS sequence"/>
</dbReference>
<dbReference type="RefSeq" id="WP_165259593.1">
    <property type="nucleotide sequence ID" value="NZ_JAAKZY010000042.1"/>
</dbReference>
<dbReference type="AlphaFoldDB" id="A0A6G4V5B2"/>
<sequence length="112" mass="11611">MLLMLLAGLGDQHHEPESPVRLAAASSEVPGPAEGSDGESLDASEAPEHCHGPRPGQAVSPQSSPRIPPPADTVLSLTDATATPVRQPPGTVRRLLPSGGRSALTAICRWRI</sequence>
<comment type="caution">
    <text evidence="2">The sequence shown here is derived from an EMBL/GenBank/DDBJ whole genome shotgun (WGS) entry which is preliminary data.</text>
</comment>
<evidence type="ECO:0000256" key="1">
    <source>
        <dbReference type="SAM" id="MobiDB-lite"/>
    </source>
</evidence>
<reference evidence="2 3" key="1">
    <citation type="submission" date="2020-02" db="EMBL/GenBank/DDBJ databases">
        <title>Whole-genome analyses of novel actinobacteria.</title>
        <authorList>
            <person name="Sahin N."/>
            <person name="Gencbay T."/>
        </authorList>
    </citation>
    <scope>NUCLEOTIDE SEQUENCE [LARGE SCALE GENOMIC DNA]</scope>
    <source>
        <strain evidence="2 3">HC44</strain>
    </source>
</reference>
<feature type="region of interest" description="Disordered" evidence="1">
    <location>
        <begin position="1"/>
        <end position="74"/>
    </location>
</feature>
<protein>
    <submittedName>
        <fullName evidence="2">Uncharacterized protein</fullName>
    </submittedName>
</protein>
<evidence type="ECO:0000313" key="2">
    <source>
        <dbReference type="EMBL" id="NGO09033.1"/>
    </source>
</evidence>
<evidence type="ECO:0000313" key="3">
    <source>
        <dbReference type="Proteomes" id="UP000472335"/>
    </source>
</evidence>